<evidence type="ECO:0000313" key="2">
    <source>
        <dbReference type="Proteomes" id="UP000054560"/>
    </source>
</evidence>
<dbReference type="Gene3D" id="3.90.780.10">
    <property type="entry name" value="5'-Nucleotidase, C-terminal domain"/>
    <property type="match status" value="1"/>
</dbReference>
<proteinExistence type="predicted"/>
<feature type="non-terminal residue" evidence="1">
    <location>
        <position position="1"/>
    </location>
</feature>
<gene>
    <name evidence="1" type="ORF">SARC_12655</name>
</gene>
<dbReference type="Proteomes" id="UP000054560">
    <property type="component" value="Unassembled WGS sequence"/>
</dbReference>
<evidence type="ECO:0000313" key="1">
    <source>
        <dbReference type="EMBL" id="KNC74806.1"/>
    </source>
</evidence>
<evidence type="ECO:0008006" key="3">
    <source>
        <dbReference type="Google" id="ProtNLM"/>
    </source>
</evidence>
<dbReference type="EMBL" id="KQ244073">
    <property type="protein sequence ID" value="KNC74806.1"/>
    <property type="molecule type" value="Genomic_DNA"/>
</dbReference>
<organism evidence="1 2">
    <name type="scientific">Sphaeroforma arctica JP610</name>
    <dbReference type="NCBI Taxonomy" id="667725"/>
    <lineage>
        <taxon>Eukaryota</taxon>
        <taxon>Ichthyosporea</taxon>
        <taxon>Ichthyophonida</taxon>
        <taxon>Sphaeroforma</taxon>
    </lineage>
</organism>
<dbReference type="GeneID" id="25913159"/>
<accession>A0A0L0FE93</accession>
<reference evidence="1 2" key="1">
    <citation type="submission" date="2011-02" db="EMBL/GenBank/DDBJ databases">
        <title>The Genome Sequence of Sphaeroforma arctica JP610.</title>
        <authorList>
            <consortium name="The Broad Institute Genome Sequencing Platform"/>
            <person name="Russ C."/>
            <person name="Cuomo C."/>
            <person name="Young S.K."/>
            <person name="Zeng Q."/>
            <person name="Gargeya S."/>
            <person name="Alvarado L."/>
            <person name="Berlin A."/>
            <person name="Chapman S.B."/>
            <person name="Chen Z."/>
            <person name="Freedman E."/>
            <person name="Gellesch M."/>
            <person name="Goldberg J."/>
            <person name="Griggs A."/>
            <person name="Gujja S."/>
            <person name="Heilman E."/>
            <person name="Heiman D."/>
            <person name="Howarth C."/>
            <person name="Mehta T."/>
            <person name="Neiman D."/>
            <person name="Pearson M."/>
            <person name="Roberts A."/>
            <person name="Saif S."/>
            <person name="Shea T."/>
            <person name="Shenoy N."/>
            <person name="Sisk P."/>
            <person name="Stolte C."/>
            <person name="Sykes S."/>
            <person name="White J."/>
            <person name="Yandava C."/>
            <person name="Burger G."/>
            <person name="Gray M.W."/>
            <person name="Holland P.W.H."/>
            <person name="King N."/>
            <person name="Lang F.B.F."/>
            <person name="Roger A.J."/>
            <person name="Ruiz-Trillo I."/>
            <person name="Haas B."/>
            <person name="Nusbaum C."/>
            <person name="Birren B."/>
        </authorList>
    </citation>
    <scope>NUCLEOTIDE SEQUENCE [LARGE SCALE GENOMIC DNA]</scope>
    <source>
        <strain evidence="1 2">JP610</strain>
    </source>
</reference>
<dbReference type="AlphaFoldDB" id="A0A0L0FE93"/>
<dbReference type="RefSeq" id="XP_014148708.1">
    <property type="nucleotide sequence ID" value="XM_014293233.1"/>
</dbReference>
<keyword evidence="2" id="KW-1185">Reference proteome</keyword>
<dbReference type="InterPro" id="IPR036907">
    <property type="entry name" value="5'-Nucleotdase_C_sf"/>
</dbReference>
<dbReference type="OrthoDB" id="10252235at2759"/>
<dbReference type="GO" id="GO:0016787">
    <property type="term" value="F:hydrolase activity"/>
    <property type="evidence" value="ECO:0007669"/>
    <property type="project" value="InterPro"/>
</dbReference>
<dbReference type="GO" id="GO:0009166">
    <property type="term" value="P:nucleotide catabolic process"/>
    <property type="evidence" value="ECO:0007669"/>
    <property type="project" value="InterPro"/>
</dbReference>
<dbReference type="SUPFAM" id="SSF55816">
    <property type="entry name" value="5'-nucleotidase (syn. UDP-sugar hydrolase), C-terminal domain"/>
    <property type="match status" value="1"/>
</dbReference>
<sequence length="61" mass="6702">EESMSSVNIRLQQTSVGTLLVSALRDSFLSDCAIFNAGGIRANKLYDKGRSVFTYADLENE</sequence>
<protein>
    <recommendedName>
        <fullName evidence="3">5'-Nucleotidase C-terminal domain-containing protein</fullName>
    </recommendedName>
</protein>
<name>A0A0L0FE93_9EUKA</name>
<feature type="non-terminal residue" evidence="1">
    <location>
        <position position="61"/>
    </location>
</feature>